<evidence type="ECO:0000259" key="3">
    <source>
        <dbReference type="PROSITE" id="PS50174"/>
    </source>
</evidence>
<dbReference type="PROSITE" id="PS50174">
    <property type="entry name" value="G_PATCH"/>
    <property type="match status" value="1"/>
</dbReference>
<dbReference type="InterPro" id="IPR022783">
    <property type="entry name" value="GCFC_dom"/>
</dbReference>
<feature type="compositionally biased region" description="Low complexity" evidence="2">
    <location>
        <begin position="16"/>
        <end position="28"/>
    </location>
</feature>
<feature type="domain" description="G-patch" evidence="3">
    <location>
        <begin position="42"/>
        <end position="88"/>
    </location>
</feature>
<evidence type="ECO:0000313" key="5">
    <source>
        <dbReference type="Proteomes" id="UP000265703"/>
    </source>
</evidence>
<dbReference type="GO" id="GO:0000390">
    <property type="term" value="P:spliceosomal complex disassembly"/>
    <property type="evidence" value="ECO:0007669"/>
    <property type="project" value="InterPro"/>
</dbReference>
<evidence type="ECO:0000313" key="4">
    <source>
        <dbReference type="EMBL" id="RIA90210.1"/>
    </source>
</evidence>
<dbReference type="SMART" id="SM00443">
    <property type="entry name" value="G_patch"/>
    <property type="match status" value="1"/>
</dbReference>
<accession>A0A397SVI7</accession>
<dbReference type="PANTHER" id="PTHR23329:SF1">
    <property type="entry name" value="TUFTELIN-INTERACTING PROTEIN 11"/>
    <property type="match status" value="1"/>
</dbReference>
<dbReference type="STRING" id="658196.A0A397SVI7"/>
<keyword evidence="4" id="KW-0238">DNA-binding</keyword>
<comment type="caution">
    <text evidence="4">The sequence shown here is derived from an EMBL/GenBank/DDBJ whole genome shotgun (WGS) entry which is preliminary data.</text>
</comment>
<reference evidence="4 5" key="1">
    <citation type="submission" date="2018-06" db="EMBL/GenBank/DDBJ databases">
        <title>Comparative genomics reveals the genomic features of Rhizophagus irregularis, R. cerebriforme, R. diaphanum and Gigaspora rosea, and their symbiotic lifestyle signature.</title>
        <authorList>
            <person name="Morin E."/>
            <person name="San Clemente H."/>
            <person name="Chen E.C.H."/>
            <person name="De La Providencia I."/>
            <person name="Hainaut M."/>
            <person name="Kuo A."/>
            <person name="Kohler A."/>
            <person name="Murat C."/>
            <person name="Tang N."/>
            <person name="Roy S."/>
            <person name="Loubradou J."/>
            <person name="Henrissat B."/>
            <person name="Grigoriev I.V."/>
            <person name="Corradi N."/>
            <person name="Roux C."/>
            <person name="Martin F.M."/>
        </authorList>
    </citation>
    <scope>NUCLEOTIDE SEQUENCE [LARGE SCALE GENOMIC DNA]</scope>
    <source>
        <strain evidence="4 5">DAOM 227022</strain>
    </source>
</reference>
<gene>
    <name evidence="4" type="ORF">C1645_693753</name>
</gene>
<dbReference type="OrthoDB" id="4822at2759"/>
<protein>
    <submittedName>
        <fullName evidence="4">GC-rich sequence DNA-binding factor-like protein</fullName>
    </submittedName>
</protein>
<dbReference type="GO" id="GO:0071008">
    <property type="term" value="C:U2-type post-mRNA release spliceosomal complex"/>
    <property type="evidence" value="ECO:0007669"/>
    <property type="project" value="TreeGrafter"/>
</dbReference>
<feature type="compositionally biased region" description="Basic and acidic residues" evidence="2">
    <location>
        <begin position="91"/>
        <end position="101"/>
    </location>
</feature>
<dbReference type="Proteomes" id="UP000265703">
    <property type="component" value="Unassembled WGS sequence"/>
</dbReference>
<evidence type="ECO:0000256" key="2">
    <source>
        <dbReference type="SAM" id="MobiDB-lite"/>
    </source>
</evidence>
<dbReference type="PANTHER" id="PTHR23329">
    <property type="entry name" value="TUFTELIN-INTERACTING PROTEIN 11-RELATED"/>
    <property type="match status" value="1"/>
</dbReference>
<dbReference type="Pfam" id="PF01585">
    <property type="entry name" value="G-patch"/>
    <property type="match status" value="1"/>
</dbReference>
<proteinExistence type="inferred from homology"/>
<dbReference type="Pfam" id="PF07842">
    <property type="entry name" value="GCFC"/>
    <property type="match status" value="1"/>
</dbReference>
<dbReference type="GO" id="GO:0003677">
    <property type="term" value="F:DNA binding"/>
    <property type="evidence" value="ECO:0007669"/>
    <property type="project" value="UniProtKB-KW"/>
</dbReference>
<dbReference type="InterPro" id="IPR000467">
    <property type="entry name" value="G_patch_dom"/>
</dbReference>
<feature type="region of interest" description="Disordered" evidence="2">
    <location>
        <begin position="1"/>
        <end position="32"/>
    </location>
</feature>
<keyword evidence="5" id="KW-1185">Reference proteome</keyword>
<dbReference type="EMBL" id="QKYT01000187">
    <property type="protein sequence ID" value="RIA90210.1"/>
    <property type="molecule type" value="Genomic_DNA"/>
</dbReference>
<dbReference type="InterPro" id="IPR045211">
    <property type="entry name" value="TFP11/STIP/Ntr1"/>
</dbReference>
<sequence>MANIQFSSTKGKGKGKLQLNLQSQESSSRVIDRDFGKFEKHTKGIGLKLMQKMGYKIGEGLGSEGSGIVKPIETQLRPARMGLAYKGFKEKTSEVREKETRQSSVDDEGEISFKPVKKEKSNAWKKSAKTKKPKTAYKTADEIINEIGSVPSVQPIKIIDMTGPEAREISSTSQISSQVIPDTSARLPELRHNLRLIVDISKADLEHFTRDRRMQTERTNALRKEMIRITAQVDDETIRIKRLGEVMSIIKDCSRRLTVSLSSNSPSLDFFSESFEKLQTEYSNEFTLYNLDAAVIAIITPVIKQNMIDWDPLEDPNFGLLEFQKWKGLFRTSPPITNVSSDRFNYDSTHKRSSEITMTPYESMMYSVWLPKIRSAINNTWNARDYDPTIKLLESWKPPLLPMFIYDNIIDQLIMPKLTREVDSWNPNTDTQMIHQWLHPWLPLLRERMEPLHLTIRQKFRSSLQRWDPIDKSAFSIIEPWKNVFKPEDMQSLILKAVLPKLTETMKTRLQINPKNQELEVFNCIMIWRDLFPPKVFNQLFEDTFFLKWLDVLYIWLTHNPNYGEIRQWYLFWKSLFPKEMLDSPIIEEQFMKALYMIEESLSLGSETPIRLTHPSQKTEIPEPEQFISQSDESTAYANIDDITFFEIVEEFAQDKNLLFLPTNKTHISGKPLYRMGGTPEGVGGILMYLNDDVMYVKEGQNWTPMGFEEVLEKLENSKRQH</sequence>
<dbReference type="AlphaFoldDB" id="A0A397SVI7"/>
<name>A0A397SVI7_9GLOM</name>
<feature type="region of interest" description="Disordered" evidence="2">
    <location>
        <begin position="91"/>
        <end position="112"/>
    </location>
</feature>
<evidence type="ECO:0000256" key="1">
    <source>
        <dbReference type="ARBA" id="ARBA00010900"/>
    </source>
</evidence>
<organism evidence="4 5">
    <name type="scientific">Glomus cerebriforme</name>
    <dbReference type="NCBI Taxonomy" id="658196"/>
    <lineage>
        <taxon>Eukaryota</taxon>
        <taxon>Fungi</taxon>
        <taxon>Fungi incertae sedis</taxon>
        <taxon>Mucoromycota</taxon>
        <taxon>Glomeromycotina</taxon>
        <taxon>Glomeromycetes</taxon>
        <taxon>Glomerales</taxon>
        <taxon>Glomeraceae</taxon>
        <taxon>Glomus</taxon>
    </lineage>
</organism>
<comment type="similarity">
    <text evidence="1">Belongs to the TFP11/STIP family.</text>
</comment>